<dbReference type="InterPro" id="IPR036860">
    <property type="entry name" value="SH2_dom_sf"/>
</dbReference>
<dbReference type="Gene3D" id="3.30.505.10">
    <property type="entry name" value="SH2 domain"/>
    <property type="match status" value="1"/>
</dbReference>
<dbReference type="InterPro" id="IPR051853">
    <property type="entry name" value="SH2-Ras-GEF_adapter"/>
</dbReference>
<dbReference type="PROSITE" id="PS50001">
    <property type="entry name" value="SH2"/>
    <property type="match status" value="1"/>
</dbReference>
<dbReference type="SMART" id="SM00252">
    <property type="entry name" value="SH2"/>
    <property type="match status" value="1"/>
</dbReference>
<evidence type="ECO:0000256" key="2">
    <source>
        <dbReference type="SAM" id="MobiDB-lite"/>
    </source>
</evidence>
<dbReference type="InterPro" id="IPR000980">
    <property type="entry name" value="SH2"/>
</dbReference>
<reference evidence="5 6" key="2">
    <citation type="journal article" date="2019" name="G3 (Bethesda)">
        <title>Hybrid Assembly of the Genome of the Entomopathogenic Nematode Steinernema carpocapsae Identifies the X-Chromosome.</title>
        <authorList>
            <person name="Serra L."/>
            <person name="Macchietto M."/>
            <person name="Macias-Munoz A."/>
            <person name="McGill C.J."/>
            <person name="Rodriguez I.M."/>
            <person name="Rodriguez B."/>
            <person name="Murad R."/>
            <person name="Mortazavi A."/>
        </authorList>
    </citation>
    <scope>NUCLEOTIDE SEQUENCE [LARGE SCALE GENOMIC DNA]</scope>
    <source>
        <strain evidence="5 6">ALL</strain>
    </source>
</reference>
<feature type="region of interest" description="Disordered" evidence="2">
    <location>
        <begin position="24"/>
        <end position="51"/>
    </location>
</feature>
<accession>A0A4U5LYI1</accession>
<keyword evidence="3" id="KW-0812">Transmembrane</keyword>
<dbReference type="SUPFAM" id="SSF55550">
    <property type="entry name" value="SH2 domain"/>
    <property type="match status" value="1"/>
</dbReference>
<dbReference type="EMBL" id="AZBU02000011">
    <property type="protein sequence ID" value="TKR61293.1"/>
    <property type="molecule type" value="Genomic_DNA"/>
</dbReference>
<dbReference type="PANTHER" id="PTHR14247">
    <property type="entry name" value="BREAST CANCER ANTI-ESTROGEN RESISTANCE PROTEIN 3 HOMOLOG-LIKE PROTEIN"/>
    <property type="match status" value="1"/>
</dbReference>
<dbReference type="PRINTS" id="PR00401">
    <property type="entry name" value="SH2DOMAIN"/>
</dbReference>
<keyword evidence="3" id="KW-1133">Transmembrane helix</keyword>
<proteinExistence type="predicted"/>
<evidence type="ECO:0000259" key="4">
    <source>
        <dbReference type="PROSITE" id="PS50001"/>
    </source>
</evidence>
<keyword evidence="1" id="KW-0727">SH2 domain</keyword>
<reference evidence="5 6" key="1">
    <citation type="journal article" date="2015" name="Genome Biol.">
        <title>Comparative genomics of Steinernema reveals deeply conserved gene regulatory networks.</title>
        <authorList>
            <person name="Dillman A.R."/>
            <person name="Macchietto M."/>
            <person name="Porter C.F."/>
            <person name="Rogers A."/>
            <person name="Williams B."/>
            <person name="Antoshechkin I."/>
            <person name="Lee M.M."/>
            <person name="Goodwin Z."/>
            <person name="Lu X."/>
            <person name="Lewis E.E."/>
            <person name="Goodrich-Blair H."/>
            <person name="Stock S.P."/>
            <person name="Adams B.J."/>
            <person name="Sternberg P.W."/>
            <person name="Mortazavi A."/>
        </authorList>
    </citation>
    <scope>NUCLEOTIDE SEQUENCE [LARGE SCALE GENOMIC DNA]</scope>
    <source>
        <strain evidence="5 6">ALL</strain>
    </source>
</reference>
<feature type="transmembrane region" description="Helical" evidence="3">
    <location>
        <begin position="162"/>
        <end position="182"/>
    </location>
</feature>
<keyword evidence="3" id="KW-0472">Membrane</keyword>
<evidence type="ECO:0000256" key="1">
    <source>
        <dbReference type="PROSITE-ProRule" id="PRU00191"/>
    </source>
</evidence>
<dbReference type="OrthoDB" id="9938362at2759"/>
<dbReference type="Proteomes" id="UP000298663">
    <property type="component" value="Unassembled WGS sequence"/>
</dbReference>
<protein>
    <recommendedName>
        <fullName evidence="4">SH2 domain-containing protein</fullName>
    </recommendedName>
</protein>
<dbReference type="AlphaFoldDB" id="A0A4U5LYI1"/>
<sequence length="192" mass="22227">MSTHPHSPLFLSESRSVAMWKMSDFTQPPSPRNNEALIERESRKREDQAEEELRVNPWFHGRIPKDEAEDLLQFDGQFLVRFAKDKTDGVVKTVLSSLWNGTHSHFLVREQMGLFGIEESRFETIPSLIEFHQMRQKPLTHRSGALIIEPVHLKTLNLGKKLLVPYVLKLTALVVVIFTLYFSNLFKPEKTS</sequence>
<name>A0A4U5LYI1_STECR</name>
<dbReference type="PANTHER" id="PTHR14247:SF11">
    <property type="entry name" value="SH2 DOMAIN-CONTAINING PROTEIN 3A"/>
    <property type="match status" value="1"/>
</dbReference>
<comment type="caution">
    <text evidence="5">The sequence shown here is derived from an EMBL/GenBank/DDBJ whole genome shotgun (WGS) entry which is preliminary data.</text>
</comment>
<gene>
    <name evidence="5" type="ORF">L596_028419</name>
</gene>
<evidence type="ECO:0000313" key="5">
    <source>
        <dbReference type="EMBL" id="TKR61293.1"/>
    </source>
</evidence>
<keyword evidence="6" id="KW-1185">Reference proteome</keyword>
<dbReference type="InterPro" id="IPR035849">
    <property type="entry name" value="Fes/Fps/Fer_SH2"/>
</dbReference>
<evidence type="ECO:0000256" key="3">
    <source>
        <dbReference type="SAM" id="Phobius"/>
    </source>
</evidence>
<dbReference type="CDD" id="cd10361">
    <property type="entry name" value="SH2_Fps_family"/>
    <property type="match status" value="1"/>
</dbReference>
<dbReference type="STRING" id="34508.A0A4U5LYI1"/>
<evidence type="ECO:0000313" key="6">
    <source>
        <dbReference type="Proteomes" id="UP000298663"/>
    </source>
</evidence>
<feature type="domain" description="SH2" evidence="4">
    <location>
        <begin position="58"/>
        <end position="151"/>
    </location>
</feature>
<organism evidence="5 6">
    <name type="scientific">Steinernema carpocapsae</name>
    <name type="common">Entomopathogenic nematode</name>
    <dbReference type="NCBI Taxonomy" id="34508"/>
    <lineage>
        <taxon>Eukaryota</taxon>
        <taxon>Metazoa</taxon>
        <taxon>Ecdysozoa</taxon>
        <taxon>Nematoda</taxon>
        <taxon>Chromadorea</taxon>
        <taxon>Rhabditida</taxon>
        <taxon>Tylenchina</taxon>
        <taxon>Panagrolaimomorpha</taxon>
        <taxon>Strongyloidoidea</taxon>
        <taxon>Steinernematidae</taxon>
        <taxon>Steinernema</taxon>
    </lineage>
</organism>
<dbReference type="Pfam" id="PF00017">
    <property type="entry name" value="SH2"/>
    <property type="match status" value="1"/>
</dbReference>
<feature type="compositionally biased region" description="Basic and acidic residues" evidence="2">
    <location>
        <begin position="37"/>
        <end position="51"/>
    </location>
</feature>